<accession>A0A231V119</accession>
<comment type="caution">
    <text evidence="3">The sequence shown here is derived from an EMBL/GenBank/DDBJ whole genome shotgun (WGS) entry which is preliminary data.</text>
</comment>
<reference evidence="4" key="1">
    <citation type="journal article" date="2017" name="Int. J. Syst. Evol. Microbiol.">
        <title>Notoacmeibacter marinus gen. nov., sp. nov., isolated from the gut of a limpet and proposal of Notoacmeibacteraceae fam. nov. in the order Rhizobiales of the class Alphaproteobacteria.</title>
        <authorList>
            <person name="Huang Z."/>
            <person name="Guo F."/>
            <person name="Lai Q."/>
        </authorList>
    </citation>
    <scope>NUCLEOTIDE SEQUENCE [LARGE SCALE GENOMIC DNA]</scope>
    <source>
        <strain evidence="4">XMTR2A4</strain>
    </source>
</reference>
<feature type="compositionally biased region" description="Basic and acidic residues" evidence="1">
    <location>
        <begin position="58"/>
        <end position="73"/>
    </location>
</feature>
<dbReference type="EMBL" id="NBYO01000001">
    <property type="protein sequence ID" value="OXT01888.1"/>
    <property type="molecule type" value="Genomic_DNA"/>
</dbReference>
<organism evidence="3 4">
    <name type="scientific">Notoacmeibacter marinus</name>
    <dbReference type="NCBI Taxonomy" id="1876515"/>
    <lineage>
        <taxon>Bacteria</taxon>
        <taxon>Pseudomonadati</taxon>
        <taxon>Pseudomonadota</taxon>
        <taxon>Alphaproteobacteria</taxon>
        <taxon>Hyphomicrobiales</taxon>
        <taxon>Notoacmeibacteraceae</taxon>
        <taxon>Notoacmeibacter</taxon>
    </lineage>
</organism>
<gene>
    <name evidence="3" type="ORF">B7H23_02775</name>
</gene>
<dbReference type="RefSeq" id="WP_094075856.1">
    <property type="nucleotide sequence ID" value="NZ_KZ851842.1"/>
</dbReference>
<dbReference type="Proteomes" id="UP000215405">
    <property type="component" value="Unassembled WGS sequence"/>
</dbReference>
<evidence type="ECO:0000313" key="3">
    <source>
        <dbReference type="EMBL" id="OXT01888.1"/>
    </source>
</evidence>
<keyword evidence="4" id="KW-1185">Reference proteome</keyword>
<dbReference type="InterPro" id="IPR021331">
    <property type="entry name" value="Hva1_TUDOR"/>
</dbReference>
<evidence type="ECO:0000313" key="4">
    <source>
        <dbReference type="Proteomes" id="UP000215405"/>
    </source>
</evidence>
<feature type="domain" description="Hypervirulence associated protein TUDOR" evidence="2">
    <location>
        <begin position="10"/>
        <end position="69"/>
    </location>
</feature>
<protein>
    <submittedName>
        <fullName evidence="3">DUF2945 domain-containing protein</fullName>
    </submittedName>
</protein>
<evidence type="ECO:0000259" key="2">
    <source>
        <dbReference type="Pfam" id="PF11160"/>
    </source>
</evidence>
<sequence length="73" mass="8345">MSKDYAANTKVEWDWGNGTAKGKIQEKFTEKVSRQIDGNEVTRDASEDNPAYMIEQEDGQRVLKKHSELRKAS</sequence>
<dbReference type="AlphaFoldDB" id="A0A231V119"/>
<name>A0A231V119_9HYPH</name>
<proteinExistence type="predicted"/>
<dbReference type="Pfam" id="PF11160">
    <property type="entry name" value="Hva1_TUDOR"/>
    <property type="match status" value="1"/>
</dbReference>
<evidence type="ECO:0000256" key="1">
    <source>
        <dbReference type="SAM" id="MobiDB-lite"/>
    </source>
</evidence>
<feature type="region of interest" description="Disordered" evidence="1">
    <location>
        <begin position="37"/>
        <end position="73"/>
    </location>
</feature>
<dbReference type="OrthoDB" id="283968at2"/>